<dbReference type="STRING" id="97972.A0A2V1CZL7"/>
<protein>
    <recommendedName>
        <fullName evidence="2">HNH nuclease domain-containing protein</fullName>
    </recommendedName>
</protein>
<name>A0A2V1CZL7_9PLEO</name>
<evidence type="ECO:0000259" key="2">
    <source>
        <dbReference type="Pfam" id="PF13391"/>
    </source>
</evidence>
<proteinExistence type="predicted"/>
<sequence length="472" mass="53053">MNLTREPCAPPEVPPRVGGPRRQILFRHPGYHDSNNVLLKLFAPDSGPPSRGYGLYAGYALQACGIIAGNRWDGWLSEAKDHDPSTRVDSGSVLDKNSYYFHLPSPSSDGDAGRLDPPYPIVPTFREWLDSDFAAPEQSYATSNLTLALQARDVSCRITGCKEGTQVAHICPQKEAEWWYENDMSRYNLGSANTLDDLSNALLLRTDLHIAFDKPKFVFVPKPSSDMEKPRFVIHLVEASAELEFLYHNRALHPLYSSVETLFARFAWSIFPLLDAFLTCRERRRLLLANENAAPVDNDGFVAWDKCAQFSRKRSQSPKKRKPDSVPSVADNINLTTESGESRVRKKQLCQHLVPHENVHLSKTSASSTSTSPASLPALDAQASFELDDSDELEDLLVLSASCSTNRQDHAHFSALSRAWLAQERLRSNVHDQWKEKESWTRDVWMGKILLDEGEAIEWHKNCGAEFPEAEC</sequence>
<reference evidence="3 4" key="1">
    <citation type="journal article" date="2018" name="Sci. Rep.">
        <title>Comparative genomics provides insights into the lifestyle and reveals functional heterogeneity of dark septate endophytic fungi.</title>
        <authorList>
            <person name="Knapp D.G."/>
            <person name="Nemeth J.B."/>
            <person name="Barry K."/>
            <person name="Hainaut M."/>
            <person name="Henrissat B."/>
            <person name="Johnson J."/>
            <person name="Kuo A."/>
            <person name="Lim J.H.P."/>
            <person name="Lipzen A."/>
            <person name="Nolan M."/>
            <person name="Ohm R.A."/>
            <person name="Tamas L."/>
            <person name="Grigoriev I.V."/>
            <person name="Spatafora J.W."/>
            <person name="Nagy L.G."/>
            <person name="Kovacs G.M."/>
        </authorList>
    </citation>
    <scope>NUCLEOTIDE SEQUENCE [LARGE SCALE GENOMIC DNA]</scope>
    <source>
        <strain evidence="3 4">DSE2036</strain>
    </source>
</reference>
<feature type="compositionally biased region" description="Basic residues" evidence="1">
    <location>
        <begin position="313"/>
        <end position="322"/>
    </location>
</feature>
<gene>
    <name evidence="3" type="ORF">DM02DRAFT_706327</name>
</gene>
<dbReference type="OrthoDB" id="3686371at2759"/>
<organism evidence="3 4">
    <name type="scientific">Periconia macrospinosa</name>
    <dbReference type="NCBI Taxonomy" id="97972"/>
    <lineage>
        <taxon>Eukaryota</taxon>
        <taxon>Fungi</taxon>
        <taxon>Dikarya</taxon>
        <taxon>Ascomycota</taxon>
        <taxon>Pezizomycotina</taxon>
        <taxon>Dothideomycetes</taxon>
        <taxon>Pleosporomycetidae</taxon>
        <taxon>Pleosporales</taxon>
        <taxon>Massarineae</taxon>
        <taxon>Periconiaceae</taxon>
        <taxon>Periconia</taxon>
    </lineage>
</organism>
<keyword evidence="4" id="KW-1185">Reference proteome</keyword>
<dbReference type="InterPro" id="IPR003615">
    <property type="entry name" value="HNH_nuc"/>
</dbReference>
<evidence type="ECO:0000256" key="1">
    <source>
        <dbReference type="SAM" id="MobiDB-lite"/>
    </source>
</evidence>
<accession>A0A2V1CZL7</accession>
<evidence type="ECO:0000313" key="3">
    <source>
        <dbReference type="EMBL" id="PVH91208.1"/>
    </source>
</evidence>
<feature type="region of interest" description="Disordered" evidence="1">
    <location>
        <begin position="313"/>
        <end position="344"/>
    </location>
</feature>
<dbReference type="Pfam" id="PF13391">
    <property type="entry name" value="HNH_2"/>
    <property type="match status" value="1"/>
</dbReference>
<feature type="domain" description="HNH nuclease" evidence="2">
    <location>
        <begin position="156"/>
        <end position="220"/>
    </location>
</feature>
<evidence type="ECO:0000313" key="4">
    <source>
        <dbReference type="Proteomes" id="UP000244855"/>
    </source>
</evidence>
<dbReference type="EMBL" id="KZ805928">
    <property type="protein sequence ID" value="PVH91208.1"/>
    <property type="molecule type" value="Genomic_DNA"/>
</dbReference>
<dbReference type="AlphaFoldDB" id="A0A2V1CZL7"/>
<dbReference type="Proteomes" id="UP000244855">
    <property type="component" value="Unassembled WGS sequence"/>
</dbReference>